<dbReference type="GO" id="GO:0019843">
    <property type="term" value="F:rRNA binding"/>
    <property type="evidence" value="ECO:0007669"/>
    <property type="project" value="UniProtKB-KW"/>
</dbReference>
<keyword evidence="14" id="KW-0378">Hydrolase</keyword>
<keyword evidence="16" id="KW-0694">RNA-binding</keyword>
<dbReference type="Pfam" id="PF20833">
    <property type="entry name" value="RNase_E_G_Thio"/>
    <property type="match status" value="1"/>
</dbReference>
<evidence type="ECO:0000256" key="18">
    <source>
        <dbReference type="SAM" id="MobiDB-lite"/>
    </source>
</evidence>
<dbReference type="InterPro" id="IPR012340">
    <property type="entry name" value="NA-bd_OB-fold"/>
</dbReference>
<evidence type="ECO:0000256" key="13">
    <source>
        <dbReference type="ARBA" id="ARBA00022759"/>
    </source>
</evidence>
<keyword evidence="15" id="KW-0460">Magnesium</keyword>
<dbReference type="Pfam" id="PF10150">
    <property type="entry name" value="RNase_E_G"/>
    <property type="match status" value="1"/>
</dbReference>
<dbReference type="InterPro" id="IPR004659">
    <property type="entry name" value="RNase_E/G"/>
</dbReference>
<keyword evidence="9" id="KW-0819">tRNA processing</keyword>
<dbReference type="SUPFAM" id="SSF50249">
    <property type="entry name" value="Nucleic acid-binding proteins"/>
    <property type="match status" value="1"/>
</dbReference>
<comment type="similarity">
    <text evidence="3">Belongs to the RNase E/G family. RNase G subfamily.</text>
</comment>
<evidence type="ECO:0000313" key="20">
    <source>
        <dbReference type="EMBL" id="OGG52241.1"/>
    </source>
</evidence>
<organism evidence="20 21">
    <name type="scientific">Handelsmanbacteria sp. (strain RIFCSPLOWO2_12_FULL_64_10)</name>
    <dbReference type="NCBI Taxonomy" id="1817868"/>
    <lineage>
        <taxon>Bacteria</taxon>
        <taxon>Candidatus Handelsmaniibacteriota</taxon>
    </lineage>
</organism>
<evidence type="ECO:0000256" key="11">
    <source>
        <dbReference type="ARBA" id="ARBA00022723"/>
    </source>
</evidence>
<gene>
    <name evidence="20" type="ORF">A3F84_04040</name>
</gene>
<evidence type="ECO:0000256" key="1">
    <source>
        <dbReference type="ARBA" id="ARBA00001946"/>
    </source>
</evidence>
<evidence type="ECO:0000256" key="3">
    <source>
        <dbReference type="ARBA" id="ARBA00005663"/>
    </source>
</evidence>
<dbReference type="GO" id="GO:0005737">
    <property type="term" value="C:cytoplasm"/>
    <property type="evidence" value="ECO:0007669"/>
    <property type="project" value="UniProtKB-SubCell"/>
</dbReference>
<keyword evidence="10" id="KW-0540">Nuclease</keyword>
<dbReference type="CDD" id="cd04453">
    <property type="entry name" value="S1_RNase_E"/>
    <property type="match status" value="1"/>
</dbReference>
<comment type="caution">
    <text evidence="20">The sequence shown here is derived from an EMBL/GenBank/DDBJ whole genome shotgun (WGS) entry which is preliminary data.</text>
</comment>
<accession>A0A1F6CT99</accession>
<dbReference type="EMBL" id="MFKF01000150">
    <property type="protein sequence ID" value="OGG52241.1"/>
    <property type="molecule type" value="Genomic_DNA"/>
</dbReference>
<dbReference type="InterPro" id="IPR019307">
    <property type="entry name" value="RNA-bd_AU-1/RNase_E/G"/>
</dbReference>
<evidence type="ECO:0000256" key="6">
    <source>
        <dbReference type="ARBA" id="ARBA00022490"/>
    </source>
</evidence>
<dbReference type="Gene3D" id="3.40.1260.20">
    <property type="entry name" value="Ribonuclease E, catalytic domain"/>
    <property type="match status" value="1"/>
</dbReference>
<dbReference type="SMART" id="SM00316">
    <property type="entry name" value="S1"/>
    <property type="match status" value="1"/>
</dbReference>
<evidence type="ECO:0000256" key="4">
    <source>
        <dbReference type="ARBA" id="ARBA00017719"/>
    </source>
</evidence>
<dbReference type="Gene3D" id="2.40.50.140">
    <property type="entry name" value="Nucleic acid-binding proteins"/>
    <property type="match status" value="1"/>
</dbReference>
<comment type="subcellular location">
    <subcellularLocation>
        <location evidence="2">Cytoplasm</location>
    </subcellularLocation>
</comment>
<proteinExistence type="inferred from homology"/>
<dbReference type="PANTHER" id="PTHR30001">
    <property type="entry name" value="RIBONUCLEASE"/>
    <property type="match status" value="1"/>
</dbReference>
<evidence type="ECO:0000256" key="17">
    <source>
        <dbReference type="ARBA" id="ARBA00023136"/>
    </source>
</evidence>
<dbReference type="Proteomes" id="UP000178606">
    <property type="component" value="Unassembled WGS sequence"/>
</dbReference>
<keyword evidence="17" id="KW-0472">Membrane</keyword>
<dbReference type="InterPro" id="IPR048583">
    <property type="entry name" value="RNase_E_G_thioredoxin-like"/>
</dbReference>
<dbReference type="GO" id="GO:0016787">
    <property type="term" value="F:hydrolase activity"/>
    <property type="evidence" value="ECO:0007669"/>
    <property type="project" value="UniProtKB-KW"/>
</dbReference>
<evidence type="ECO:0000256" key="14">
    <source>
        <dbReference type="ARBA" id="ARBA00022801"/>
    </source>
</evidence>
<evidence type="ECO:0000256" key="8">
    <source>
        <dbReference type="ARBA" id="ARBA00022552"/>
    </source>
</evidence>
<dbReference type="GO" id="GO:0008033">
    <property type="term" value="P:tRNA processing"/>
    <property type="evidence" value="ECO:0007669"/>
    <property type="project" value="UniProtKB-KW"/>
</dbReference>
<keyword evidence="7" id="KW-0997">Cell inner membrane</keyword>
<keyword evidence="8" id="KW-0698">rRNA processing</keyword>
<name>A0A1F6CT99_HANXR</name>
<dbReference type="GO" id="GO:0006364">
    <property type="term" value="P:rRNA processing"/>
    <property type="evidence" value="ECO:0007669"/>
    <property type="project" value="UniProtKB-KW"/>
</dbReference>
<keyword evidence="6" id="KW-0963">Cytoplasm</keyword>
<dbReference type="GO" id="GO:0046872">
    <property type="term" value="F:metal ion binding"/>
    <property type="evidence" value="ECO:0007669"/>
    <property type="project" value="UniProtKB-KW"/>
</dbReference>
<dbReference type="PANTHER" id="PTHR30001:SF1">
    <property type="entry name" value="RIBONUCLEASE E_G-LIKE PROTEIN, CHLOROPLASTIC"/>
    <property type="match status" value="1"/>
</dbReference>
<evidence type="ECO:0000256" key="7">
    <source>
        <dbReference type="ARBA" id="ARBA00022519"/>
    </source>
</evidence>
<evidence type="ECO:0000256" key="10">
    <source>
        <dbReference type="ARBA" id="ARBA00022722"/>
    </source>
</evidence>
<evidence type="ECO:0000256" key="12">
    <source>
        <dbReference type="ARBA" id="ARBA00022730"/>
    </source>
</evidence>
<dbReference type="AlphaFoldDB" id="A0A1F6CT99"/>
<keyword evidence="5" id="KW-1003">Cell membrane</keyword>
<keyword evidence="13" id="KW-0255">Endonuclease</keyword>
<evidence type="ECO:0000313" key="21">
    <source>
        <dbReference type="Proteomes" id="UP000178606"/>
    </source>
</evidence>
<keyword evidence="12" id="KW-0699">rRNA-binding</keyword>
<feature type="compositionally biased region" description="Acidic residues" evidence="18">
    <location>
        <begin position="83"/>
        <end position="92"/>
    </location>
</feature>
<dbReference type="PROSITE" id="PS50126">
    <property type="entry name" value="S1"/>
    <property type="match status" value="1"/>
</dbReference>
<dbReference type="InterPro" id="IPR003029">
    <property type="entry name" value="S1_domain"/>
</dbReference>
<sequence length="514" mass="58527">MKTEIVINVASNESRIAILEDGKLVEILVERPEKERMVGDIYKGVVSAVLPGMQAAFIDIGQEKSAFLHVSDMVDSPEFLSMFDDDSDEDADPPPKGRGGRYQVPIQDMLQKGQDVLVQVTKEPISTKGPRVTSEISLAGRFIVLVPNGEKIGVSRKITNWEEKRRLKDLVRQFKPNGHGMIIRTVAGGRGEKELVKDIKGLVRLWERIHKVAQKAASPAVVHKEMGMTSSLIRDLFNDDVTRVVVDSKHEYKQIMAYLKSVSPHLRDRVALYKEKDPIFDAFGVEKEIEKCYDRRVWLKGGGNIVIDHTEAMVVIDVNSAKNVGRDNEEDKALRVNIEAAREVARQIRLRDLGGIIVVDFIDMAIARNRRRVEEEFQTALRRDRSKTHVSQLSEFGLIQMTRQRVRPSLLYTFSEPCAHCGGLGRVQGRDTIVARIERWLRRSRAASLERRLTVRVHPAVYEYLMENKGERFKLMRKATRVWLNVESDPTLAGDDYRVHSRSRNIDVTEEVKT</sequence>
<dbReference type="GO" id="GO:0004519">
    <property type="term" value="F:endonuclease activity"/>
    <property type="evidence" value="ECO:0007669"/>
    <property type="project" value="UniProtKB-KW"/>
</dbReference>
<dbReference type="NCBIfam" id="TIGR00757">
    <property type="entry name" value="RNaseEG"/>
    <property type="match status" value="1"/>
</dbReference>
<reference evidence="20 21" key="1">
    <citation type="journal article" date="2016" name="Nat. Commun.">
        <title>Thousands of microbial genomes shed light on interconnected biogeochemical processes in an aquifer system.</title>
        <authorList>
            <person name="Anantharaman K."/>
            <person name="Brown C.T."/>
            <person name="Hug L.A."/>
            <person name="Sharon I."/>
            <person name="Castelle C.J."/>
            <person name="Probst A.J."/>
            <person name="Thomas B.C."/>
            <person name="Singh A."/>
            <person name="Wilkins M.J."/>
            <person name="Karaoz U."/>
            <person name="Brodie E.L."/>
            <person name="Williams K.H."/>
            <person name="Hubbard S.S."/>
            <person name="Banfield J.F."/>
        </authorList>
    </citation>
    <scope>NUCLEOTIDE SEQUENCE [LARGE SCALE GENOMIC DNA]</scope>
    <source>
        <strain evidence="21">RIFCSPLOWO2_12_FULL_64_10</strain>
    </source>
</reference>
<evidence type="ECO:0000256" key="16">
    <source>
        <dbReference type="ARBA" id="ARBA00022884"/>
    </source>
</evidence>
<evidence type="ECO:0000256" key="5">
    <source>
        <dbReference type="ARBA" id="ARBA00022475"/>
    </source>
</evidence>
<feature type="region of interest" description="Disordered" evidence="18">
    <location>
        <begin position="81"/>
        <end position="102"/>
    </location>
</feature>
<protein>
    <recommendedName>
        <fullName evidence="4">Ribonuclease G</fullName>
    </recommendedName>
</protein>
<evidence type="ECO:0000256" key="2">
    <source>
        <dbReference type="ARBA" id="ARBA00004496"/>
    </source>
</evidence>
<evidence type="ECO:0000256" key="15">
    <source>
        <dbReference type="ARBA" id="ARBA00022842"/>
    </source>
</evidence>
<comment type="cofactor">
    <cofactor evidence="1">
        <name>Mg(2+)</name>
        <dbReference type="ChEBI" id="CHEBI:18420"/>
    </cofactor>
</comment>
<feature type="domain" description="S1 motif" evidence="19">
    <location>
        <begin position="39"/>
        <end position="141"/>
    </location>
</feature>
<evidence type="ECO:0000259" key="19">
    <source>
        <dbReference type="PROSITE" id="PS50126"/>
    </source>
</evidence>
<dbReference type="GO" id="GO:0004540">
    <property type="term" value="F:RNA nuclease activity"/>
    <property type="evidence" value="ECO:0007669"/>
    <property type="project" value="InterPro"/>
</dbReference>
<keyword evidence="11" id="KW-0479">Metal-binding</keyword>
<evidence type="ECO:0000256" key="9">
    <source>
        <dbReference type="ARBA" id="ARBA00022694"/>
    </source>
</evidence>